<keyword evidence="3" id="KW-1185">Reference proteome</keyword>
<dbReference type="EMBL" id="CP070499">
    <property type="protein sequence ID" value="QSB13345.1"/>
    <property type="molecule type" value="Genomic_DNA"/>
</dbReference>
<protein>
    <submittedName>
        <fullName evidence="2">Uncharacterized protein</fullName>
    </submittedName>
</protein>
<accession>A0A895YAM4</accession>
<dbReference type="Proteomes" id="UP000662857">
    <property type="component" value="Chromosome"/>
</dbReference>
<gene>
    <name evidence="2" type="ORF">JQS43_17155</name>
</gene>
<feature type="compositionally biased region" description="Low complexity" evidence="1">
    <location>
        <begin position="195"/>
        <end position="204"/>
    </location>
</feature>
<proteinExistence type="predicted"/>
<reference evidence="2" key="1">
    <citation type="submission" date="2021-02" db="EMBL/GenBank/DDBJ databases">
        <title>Natrosporangium hydrolyticum gen. nov., sp. nov, a haloalkaliphilic actinobacterium from a soda solonchak soil.</title>
        <authorList>
            <person name="Sorokin D.Y."/>
            <person name="Khijniak T.V."/>
            <person name="Zakharycheva A.P."/>
            <person name="Boueva O.V."/>
            <person name="Ariskina E.V."/>
            <person name="Hahnke R.L."/>
            <person name="Bunk B."/>
            <person name="Sproer C."/>
            <person name="Schumann P."/>
            <person name="Evtushenko L.I."/>
            <person name="Kublanov I.V."/>
        </authorList>
    </citation>
    <scope>NUCLEOTIDE SEQUENCE</scope>
    <source>
        <strain evidence="2">DSM 106523</strain>
    </source>
</reference>
<feature type="region of interest" description="Disordered" evidence="1">
    <location>
        <begin position="1"/>
        <end position="146"/>
    </location>
</feature>
<dbReference type="RefSeq" id="WP_239675423.1">
    <property type="nucleotide sequence ID" value="NZ_CP070499.1"/>
</dbReference>
<evidence type="ECO:0000256" key="1">
    <source>
        <dbReference type="SAM" id="MobiDB-lite"/>
    </source>
</evidence>
<sequence>MSWKFNPPPGWPQQPEGWQPPPGWTPDPSWPAAPAGWQFWVPASADAGDQPAATVPGAATPAGGTTPAQQPFQASVPQQSGPPGSPYQQQSSPPQQQVPQQQGPPYQTAPQQGAPQQGVPYQGAAPYQTGPPGSPYSGAGSAPAADKPWHHRWWVFGAAASALLLAGCVAGSGIAMITHSEDGETTTNPGPPTSAPTDGPGDPTGEPEPPSDPGGSGLSAGETRTGEGPTIVSLNLDPDSLHAITVTYPGDGMFTAKLIDDSGEQVGGALAISFGAHSGTYLVELGHFGGSPTAVDIEDSEGEWELELHNLDDVPAWPSETTGEGDSVLRIDWDALDEGVGMAGEHDGSSNFIVVGHQANDQGYNLLFNEIGVFSGESQESLVREAVALEIVADGEWVIEPD</sequence>
<evidence type="ECO:0000313" key="3">
    <source>
        <dbReference type="Proteomes" id="UP000662857"/>
    </source>
</evidence>
<dbReference type="KEGG" id="nhy:JQS43_17155"/>
<dbReference type="AlphaFoldDB" id="A0A895YAM4"/>
<feature type="region of interest" description="Disordered" evidence="1">
    <location>
        <begin position="180"/>
        <end position="234"/>
    </location>
</feature>
<feature type="compositionally biased region" description="Low complexity" evidence="1">
    <location>
        <begin position="135"/>
        <end position="145"/>
    </location>
</feature>
<evidence type="ECO:0000313" key="2">
    <source>
        <dbReference type="EMBL" id="QSB13345.1"/>
    </source>
</evidence>
<name>A0A895YAM4_9ACTN</name>
<feature type="compositionally biased region" description="Low complexity" evidence="1">
    <location>
        <begin position="50"/>
        <end position="126"/>
    </location>
</feature>
<feature type="compositionally biased region" description="Pro residues" evidence="1">
    <location>
        <begin position="1"/>
        <end position="31"/>
    </location>
</feature>
<organism evidence="2 3">
    <name type="scientific">Natronosporangium hydrolyticum</name>
    <dbReference type="NCBI Taxonomy" id="2811111"/>
    <lineage>
        <taxon>Bacteria</taxon>
        <taxon>Bacillati</taxon>
        <taxon>Actinomycetota</taxon>
        <taxon>Actinomycetes</taxon>
        <taxon>Micromonosporales</taxon>
        <taxon>Micromonosporaceae</taxon>
        <taxon>Natronosporangium</taxon>
    </lineage>
</organism>